<dbReference type="EMBL" id="UZAM01010810">
    <property type="protein sequence ID" value="VDP13823.1"/>
    <property type="molecule type" value="Genomic_DNA"/>
</dbReference>
<dbReference type="Proteomes" id="UP000270296">
    <property type="component" value="Unassembled WGS sequence"/>
</dbReference>
<evidence type="ECO:0000256" key="1">
    <source>
        <dbReference type="SAM" id="Phobius"/>
    </source>
</evidence>
<dbReference type="InterPro" id="IPR015915">
    <property type="entry name" value="Kelch-typ_b-propeller"/>
</dbReference>
<dbReference type="SUPFAM" id="SSF117281">
    <property type="entry name" value="Kelch motif"/>
    <property type="match status" value="1"/>
</dbReference>
<proteinExistence type="predicted"/>
<dbReference type="Gene3D" id="2.120.10.80">
    <property type="entry name" value="Kelch-type beta propeller"/>
    <property type="match status" value="1"/>
</dbReference>
<dbReference type="GO" id="GO:0003682">
    <property type="term" value="F:chromatin binding"/>
    <property type="evidence" value="ECO:0007669"/>
    <property type="project" value="InterPro"/>
</dbReference>
<reference evidence="4" key="1">
    <citation type="submission" date="2016-06" db="UniProtKB">
        <authorList>
            <consortium name="WormBaseParasite"/>
        </authorList>
    </citation>
    <scope>IDENTIFICATION</scope>
</reference>
<keyword evidence="1" id="KW-0812">Transmembrane</keyword>
<organism evidence="4">
    <name type="scientific">Soboliphyme baturini</name>
    <dbReference type="NCBI Taxonomy" id="241478"/>
    <lineage>
        <taxon>Eukaryota</taxon>
        <taxon>Metazoa</taxon>
        <taxon>Ecdysozoa</taxon>
        <taxon>Nematoda</taxon>
        <taxon>Enoplea</taxon>
        <taxon>Dorylaimia</taxon>
        <taxon>Dioctophymatida</taxon>
        <taxon>Dioctophymatoidea</taxon>
        <taxon>Soboliphymatidae</taxon>
        <taxon>Soboliphyme</taxon>
    </lineage>
</organism>
<dbReference type="AlphaFoldDB" id="A0A183IVJ9"/>
<dbReference type="InterPro" id="IPR052637">
    <property type="entry name" value="KLHDC3-like"/>
</dbReference>
<keyword evidence="1" id="KW-0472">Membrane</keyword>
<evidence type="ECO:0000313" key="2">
    <source>
        <dbReference type="EMBL" id="VDP13823.1"/>
    </source>
</evidence>
<dbReference type="WBParaSite" id="SBAD_0000793701-mRNA-1">
    <property type="protein sequence ID" value="SBAD_0000793701-mRNA-1"/>
    <property type="gene ID" value="SBAD_0000793701"/>
</dbReference>
<sequence>MWWTAYVDGGPRRVNHAAVAVGDFIYSFGGYCSGADYERPVPIDVHVFNTSKQFFVLLFIHFYSSSSFVFFKRTCIVFSILDTYQWHSLPAPKHILSRTIPYQRYGHTAVGYRNNCYIWGGRNDVDGACNVLFEFDPRSAEWSKIHATGVVPPARDGHSACVYGDKMLVFGGYEEIFQRFSNETYIFDFPSPCRTT</sequence>
<dbReference type="GO" id="GO:0005737">
    <property type="term" value="C:cytoplasm"/>
    <property type="evidence" value="ECO:0007669"/>
    <property type="project" value="TreeGrafter"/>
</dbReference>
<gene>
    <name evidence="2" type="ORF">SBAD_LOCUS7646</name>
</gene>
<protein>
    <submittedName>
        <fullName evidence="4">Kelch-like protein 10</fullName>
    </submittedName>
</protein>
<keyword evidence="1" id="KW-1133">Transmembrane helix</keyword>
<reference evidence="2 3" key="2">
    <citation type="submission" date="2018-11" db="EMBL/GenBank/DDBJ databases">
        <authorList>
            <consortium name="Pathogen Informatics"/>
        </authorList>
    </citation>
    <scope>NUCLEOTIDE SEQUENCE [LARGE SCALE GENOMIC DNA]</scope>
</reference>
<dbReference type="PANTHER" id="PTHR46461:SF1">
    <property type="entry name" value="KELCH DOMAIN-CONTAINING PROTEIN 3"/>
    <property type="match status" value="1"/>
</dbReference>
<evidence type="ECO:0000313" key="3">
    <source>
        <dbReference type="Proteomes" id="UP000270296"/>
    </source>
</evidence>
<dbReference type="PANTHER" id="PTHR46461">
    <property type="entry name" value="KELCH DOMAIN-CONTAINING PROTEIN 3"/>
    <property type="match status" value="1"/>
</dbReference>
<dbReference type="OrthoDB" id="432528at2759"/>
<keyword evidence="3" id="KW-1185">Reference proteome</keyword>
<accession>A0A183IVJ9</accession>
<name>A0A183IVJ9_9BILA</name>
<dbReference type="Pfam" id="PF24681">
    <property type="entry name" value="Kelch_KLHDC2_KLHL20_DRC7"/>
    <property type="match status" value="1"/>
</dbReference>
<feature type="transmembrane region" description="Helical" evidence="1">
    <location>
        <begin position="54"/>
        <end position="71"/>
    </location>
</feature>
<evidence type="ECO:0000313" key="4">
    <source>
        <dbReference type="WBParaSite" id="SBAD_0000793701-mRNA-1"/>
    </source>
</evidence>